<dbReference type="SUPFAM" id="SSF81301">
    <property type="entry name" value="Nucleotidyltransferase"/>
    <property type="match status" value="1"/>
</dbReference>
<keyword evidence="14 19" id="KW-0539">Nucleus</keyword>
<dbReference type="PANTHER" id="PTHR11276">
    <property type="entry name" value="DNA POLYMERASE TYPE-X FAMILY MEMBER"/>
    <property type="match status" value="1"/>
</dbReference>
<feature type="domain" description="BRCT" evidence="21">
    <location>
        <begin position="63"/>
        <end position="145"/>
    </location>
</feature>
<comment type="subunit">
    <text evidence="17">Interacts with PCNA. Interacts with PAXX; promoting POLL recruitment to double-strand breaks (DSBs) and stimulation of the end-filling activity of POLL. Interacts with XRCC4; promoting POLL recruitment to double-strand breaks (DSBs) and stimulation of the end-filling activity of POLL. Interacts with NHEJ1/XLF; promoting POLL recruitment to double-strand breaks (DSBs) and stimulation of the end-filling activity of POLL.</text>
</comment>
<dbReference type="InterPro" id="IPR018944">
    <property type="entry name" value="DNA_pol_lambd_fingers_domain"/>
</dbReference>
<proteinExistence type="inferred from homology"/>
<evidence type="ECO:0000256" key="18">
    <source>
        <dbReference type="PIRSR" id="PIRSR622312-50"/>
    </source>
</evidence>
<dbReference type="FunFam" id="1.10.150.20:FF:000010">
    <property type="entry name" value="DNA polymerase lambda"/>
    <property type="match status" value="1"/>
</dbReference>
<dbReference type="FunFam" id="3.30.460.10:FF:000020">
    <property type="entry name" value="DNA polymerase lambda"/>
    <property type="match status" value="1"/>
</dbReference>
<dbReference type="GO" id="GO:0003887">
    <property type="term" value="F:DNA-directed DNA polymerase activity"/>
    <property type="evidence" value="ECO:0007669"/>
    <property type="project" value="UniProtKB-UniRule"/>
</dbReference>
<dbReference type="InterPro" id="IPR029398">
    <property type="entry name" value="PolB_thumb"/>
</dbReference>
<evidence type="ECO:0000256" key="8">
    <source>
        <dbReference type="ARBA" id="ARBA00022723"/>
    </source>
</evidence>
<dbReference type="GO" id="GO:0046872">
    <property type="term" value="F:metal ion binding"/>
    <property type="evidence" value="ECO:0007669"/>
    <property type="project" value="UniProtKB-UniRule"/>
</dbReference>
<dbReference type="Gene3D" id="3.30.460.10">
    <property type="entry name" value="Beta Polymerase, domain 2"/>
    <property type="match status" value="1"/>
</dbReference>
<feature type="active site" description="Nucleophile; Schiff-base intermediate with DNA; for 5'-dRP lyase activity" evidence="18">
    <location>
        <position position="353"/>
    </location>
</feature>
<comment type="function">
    <text evidence="16">DNA polymerase that functions in several pathways of DNA repair. Involved in base excision repair (BER) responsible for repair of lesions that give rise to abasic (AP) sites in DNA. Also contributes to DNA double-strand break repair by non-homologous end joining and homologous recombination. Has both template-dependent and template-independent (terminal transferase) DNA polymerase activities. Also has a 5'-deoxyribose-5-phosphate lyase (dRP lyase) activity.</text>
</comment>
<dbReference type="GO" id="GO:0003677">
    <property type="term" value="F:DNA binding"/>
    <property type="evidence" value="ECO:0007669"/>
    <property type="project" value="UniProtKB-UniRule"/>
</dbReference>
<comment type="similarity">
    <text evidence="3 19">Belongs to the DNA polymerase type-X family.</text>
</comment>
<evidence type="ECO:0000256" key="5">
    <source>
        <dbReference type="ARBA" id="ARBA00022679"/>
    </source>
</evidence>
<dbReference type="Pfam" id="PF10391">
    <property type="entry name" value="DNA_pol_lambd_f"/>
    <property type="match status" value="1"/>
</dbReference>
<dbReference type="InterPro" id="IPR036420">
    <property type="entry name" value="BRCT_dom_sf"/>
</dbReference>
<feature type="compositionally biased region" description="Low complexity" evidence="20">
    <location>
        <begin position="1"/>
        <end position="10"/>
    </location>
</feature>
<dbReference type="EC" id="2.7.7.7" evidence="19"/>
<dbReference type="InterPro" id="IPR010996">
    <property type="entry name" value="HHH_MUS81"/>
</dbReference>
<dbReference type="InterPro" id="IPR022312">
    <property type="entry name" value="DNA_pol_X"/>
</dbReference>
<evidence type="ECO:0000256" key="2">
    <source>
        <dbReference type="ARBA" id="ARBA00004123"/>
    </source>
</evidence>
<dbReference type="PRINTS" id="PR00869">
    <property type="entry name" value="DNAPOLX"/>
</dbReference>
<evidence type="ECO:0000313" key="22">
    <source>
        <dbReference type="Proteomes" id="UP001318040"/>
    </source>
</evidence>
<dbReference type="PRINTS" id="PR00870">
    <property type="entry name" value="DNAPOLXBETA"/>
</dbReference>
<keyword evidence="13" id="KW-0456">Lyase</keyword>
<dbReference type="GO" id="GO:0016829">
    <property type="term" value="F:lyase activity"/>
    <property type="evidence" value="ECO:0007669"/>
    <property type="project" value="UniProtKB-KW"/>
</dbReference>
<dbReference type="InterPro" id="IPR037160">
    <property type="entry name" value="DNA_Pol_thumb_sf"/>
</dbReference>
<gene>
    <name evidence="23" type="primary">POLL</name>
</gene>
<dbReference type="CDD" id="cd00141">
    <property type="entry name" value="NT_POLXc"/>
    <property type="match status" value="1"/>
</dbReference>
<evidence type="ECO:0000256" key="9">
    <source>
        <dbReference type="ARBA" id="ARBA00022763"/>
    </source>
</evidence>
<evidence type="ECO:0000256" key="6">
    <source>
        <dbReference type="ARBA" id="ARBA00022695"/>
    </source>
</evidence>
<dbReference type="GO" id="GO:0006260">
    <property type="term" value="P:DNA replication"/>
    <property type="evidence" value="ECO:0007669"/>
    <property type="project" value="UniProtKB-KW"/>
</dbReference>
<comment type="catalytic activity">
    <reaction evidence="15 19">
        <text>DNA(n) + a 2'-deoxyribonucleoside 5'-triphosphate = DNA(n+1) + diphosphate</text>
        <dbReference type="Rhea" id="RHEA:22508"/>
        <dbReference type="Rhea" id="RHEA-COMP:17339"/>
        <dbReference type="Rhea" id="RHEA-COMP:17340"/>
        <dbReference type="ChEBI" id="CHEBI:33019"/>
        <dbReference type="ChEBI" id="CHEBI:61560"/>
        <dbReference type="ChEBI" id="CHEBI:173112"/>
        <dbReference type="EC" id="2.7.7.7"/>
    </reaction>
</comment>
<evidence type="ECO:0000256" key="16">
    <source>
        <dbReference type="ARBA" id="ARBA00054974"/>
    </source>
</evidence>
<dbReference type="PROSITE" id="PS50172">
    <property type="entry name" value="BRCT"/>
    <property type="match status" value="1"/>
</dbReference>
<keyword evidence="4" id="KW-0237">DNA synthesis</keyword>
<comment type="cofactor">
    <cofactor evidence="1">
        <name>Mn(2+)</name>
        <dbReference type="ChEBI" id="CHEBI:29035"/>
    </cofactor>
</comment>
<reference evidence="23" key="1">
    <citation type="submission" date="2025-08" db="UniProtKB">
        <authorList>
            <consortium name="RefSeq"/>
        </authorList>
    </citation>
    <scope>IDENTIFICATION</scope>
    <source>
        <tissue evidence="23">Sperm</tissue>
    </source>
</reference>
<dbReference type="GO" id="GO:0006303">
    <property type="term" value="P:double-strand break repair via nonhomologous end joining"/>
    <property type="evidence" value="ECO:0007669"/>
    <property type="project" value="TreeGrafter"/>
</dbReference>
<dbReference type="SUPFAM" id="SSF52113">
    <property type="entry name" value="BRCT domain"/>
    <property type="match status" value="1"/>
</dbReference>
<sequence length="616" mass="64505">MEPRGVTKAFAKVKRRAAATAAPPRDGKRNRGEGEEGGAPPFLRAVCACVLAAGLGRARAELLASRLRAHGGRVSPDPADPALTHLLVAEDVTPRRLLRLLEAAAGPGGAGAWPAGGPAPVVVRVTWLSDCVAAGEALDPEPYRLDLPAREEAAGGGTPLAGNGREVRTPPGGGPVERGAAPAVATPPGPPPRTAQEETGGGGASDDDNEEEARPSGAGAVTATDMEALLTSASRSSPPEASGHMGLPDQAAAAEVRSGAAGGQDPGASAAPAPASLGRWVCAESSERKRVNHNAHITDKLEVLARAYQQTGDRWRALGYSKAINALKAHHRPVATYEEACALPGVGERLAKKVAEIAQSGELRQLQHLDPSVGVIATFTDIWGVGSKTAQAWYQQGLRTLDDVRARETLTRQQQIGLRHYDDLLLRMPRAEAHDIERTVCTAALAVDAALLCVACGSYRRGKSSCGDVDVLVTHPDGRSHALALPRILASLHASGFLTDDLVSHDEGGSQHKYMGVCRLPGPASRHRRLDLIAVPHAEFACALLYFTGSAHFNRSMRALARTRGMSLSERALSSGVARGGGGGKVGAGVALATPTERSVFELLELPFREPHERDW</sequence>
<protein>
    <recommendedName>
        <fullName evidence="19">DNA polymerase</fullName>
        <ecNumber evidence="19">2.7.7.7</ecNumber>
    </recommendedName>
</protein>
<dbReference type="Gene3D" id="1.10.150.110">
    <property type="entry name" value="DNA polymerase beta, N-terminal domain-like"/>
    <property type="match status" value="1"/>
</dbReference>
<evidence type="ECO:0000256" key="17">
    <source>
        <dbReference type="ARBA" id="ARBA00061803"/>
    </source>
</evidence>
<comment type="function">
    <text evidence="19">DNA polymerase that functions in several pathways of DNA repair. Involved in base excision repair (BER) responsible for repair of lesions that give rise to abasic (AP) sites in DNA. Also contributes to DNA double-strand break repair by non-homologous end joining and homologous recombination. Has both template-dependent and template-independent (terminal transferase) DNA polymerase activities. Has also a 5'-deoxyribose-5-phosphate lyase (dRP lyase) activity.</text>
</comment>
<dbReference type="FunFam" id="3.30.210.10:FF:000001">
    <property type="entry name" value="DNA polymerase lambda"/>
    <property type="match status" value="1"/>
</dbReference>
<organism evidence="22 23">
    <name type="scientific">Petromyzon marinus</name>
    <name type="common">Sea lamprey</name>
    <dbReference type="NCBI Taxonomy" id="7757"/>
    <lineage>
        <taxon>Eukaryota</taxon>
        <taxon>Metazoa</taxon>
        <taxon>Chordata</taxon>
        <taxon>Craniata</taxon>
        <taxon>Vertebrata</taxon>
        <taxon>Cyclostomata</taxon>
        <taxon>Hyperoartia</taxon>
        <taxon>Petromyzontiformes</taxon>
        <taxon>Petromyzontidae</taxon>
        <taxon>Petromyzon</taxon>
    </lineage>
</organism>
<evidence type="ECO:0000256" key="4">
    <source>
        <dbReference type="ARBA" id="ARBA00022634"/>
    </source>
</evidence>
<dbReference type="Gene3D" id="3.30.210.10">
    <property type="entry name" value="DNA polymerase, thumb domain"/>
    <property type="match status" value="1"/>
</dbReference>
<evidence type="ECO:0000259" key="21">
    <source>
        <dbReference type="PROSITE" id="PS50172"/>
    </source>
</evidence>
<name>A0AAJ7SZC0_PETMA</name>
<dbReference type="SUPFAM" id="SSF47802">
    <property type="entry name" value="DNA polymerase beta, N-terminal domain-like"/>
    <property type="match status" value="1"/>
</dbReference>
<evidence type="ECO:0000256" key="20">
    <source>
        <dbReference type="SAM" id="MobiDB-lite"/>
    </source>
</evidence>
<feature type="compositionally biased region" description="Basic and acidic residues" evidence="20">
    <location>
        <begin position="25"/>
        <end position="34"/>
    </location>
</feature>
<dbReference type="InterPro" id="IPR001357">
    <property type="entry name" value="BRCT_dom"/>
</dbReference>
<keyword evidence="12 19" id="KW-0234">DNA repair</keyword>
<dbReference type="PROSITE" id="PS00522">
    <property type="entry name" value="DNA_POLYMERASE_X"/>
    <property type="match status" value="1"/>
</dbReference>
<dbReference type="Pfam" id="PF14792">
    <property type="entry name" value="DNA_pol_B_palm"/>
    <property type="match status" value="1"/>
</dbReference>
<dbReference type="Gene3D" id="1.10.150.20">
    <property type="entry name" value="5' to 3' exonuclease, C-terminal subdomain"/>
    <property type="match status" value="1"/>
</dbReference>
<evidence type="ECO:0000256" key="12">
    <source>
        <dbReference type="ARBA" id="ARBA00023204"/>
    </source>
</evidence>
<evidence type="ECO:0000256" key="19">
    <source>
        <dbReference type="RuleBase" id="RU366014"/>
    </source>
</evidence>
<evidence type="ECO:0000256" key="10">
    <source>
        <dbReference type="ARBA" id="ARBA00022932"/>
    </source>
</evidence>
<evidence type="ECO:0000256" key="1">
    <source>
        <dbReference type="ARBA" id="ARBA00001936"/>
    </source>
</evidence>
<feature type="region of interest" description="Disordered" evidence="20">
    <location>
        <begin position="152"/>
        <end position="274"/>
    </location>
</feature>
<dbReference type="SUPFAM" id="SSF81585">
    <property type="entry name" value="PsbU/PolX domain-like"/>
    <property type="match status" value="1"/>
</dbReference>
<comment type="subcellular location">
    <subcellularLocation>
        <location evidence="2 19">Nucleus</location>
    </subcellularLocation>
</comment>
<dbReference type="CTD" id="27343"/>
<dbReference type="AlphaFoldDB" id="A0AAJ7SZC0"/>
<accession>A0AAJ7SZC0</accession>
<dbReference type="InterPro" id="IPR028207">
    <property type="entry name" value="DNA_pol_B_palm_palm"/>
</dbReference>
<dbReference type="PANTHER" id="PTHR11276:SF28">
    <property type="entry name" value="DNA POLYMERASE LAMBDA"/>
    <property type="match status" value="1"/>
</dbReference>
<dbReference type="InterPro" id="IPR043519">
    <property type="entry name" value="NT_sf"/>
</dbReference>
<keyword evidence="5 19" id="KW-0808">Transferase</keyword>
<evidence type="ECO:0000256" key="11">
    <source>
        <dbReference type="ARBA" id="ARBA00023125"/>
    </source>
</evidence>
<keyword evidence="8" id="KW-0479">Metal-binding</keyword>
<evidence type="ECO:0000256" key="3">
    <source>
        <dbReference type="ARBA" id="ARBA00008323"/>
    </source>
</evidence>
<keyword evidence="6 19" id="KW-0548">Nucleotidyltransferase</keyword>
<keyword evidence="11" id="KW-0238">DNA-binding</keyword>
<dbReference type="GO" id="GO:0005634">
    <property type="term" value="C:nucleus"/>
    <property type="evidence" value="ECO:0007669"/>
    <property type="project" value="UniProtKB-SubCell"/>
</dbReference>
<dbReference type="KEGG" id="pmrn:116941394"/>
<dbReference type="RefSeq" id="XP_032808362.1">
    <property type="nucleotide sequence ID" value="XM_032952471.1"/>
</dbReference>
<keyword evidence="22" id="KW-1185">Reference proteome</keyword>
<keyword evidence="10 19" id="KW-0239">DNA-directed DNA polymerase</keyword>
<evidence type="ECO:0000256" key="15">
    <source>
        <dbReference type="ARBA" id="ARBA00049244"/>
    </source>
</evidence>
<evidence type="ECO:0000313" key="23">
    <source>
        <dbReference type="RefSeq" id="XP_032808362.1"/>
    </source>
</evidence>
<dbReference type="Gene3D" id="3.40.50.10190">
    <property type="entry name" value="BRCT domain"/>
    <property type="match status" value="1"/>
</dbReference>
<dbReference type="InterPro" id="IPR027421">
    <property type="entry name" value="DNA_pol_lamdba_lyase_dom_sf"/>
</dbReference>
<dbReference type="SMART" id="SM00483">
    <property type="entry name" value="POLXc"/>
    <property type="match status" value="1"/>
</dbReference>
<dbReference type="InterPro" id="IPR002008">
    <property type="entry name" value="DNA_pol_X_beta-like"/>
</dbReference>
<dbReference type="Pfam" id="PF14791">
    <property type="entry name" value="DNA_pol_B_thumb"/>
    <property type="match status" value="1"/>
</dbReference>
<dbReference type="InterPro" id="IPR019843">
    <property type="entry name" value="DNA_pol-X_BS"/>
</dbReference>
<keyword evidence="9 19" id="KW-0227">DNA damage</keyword>
<dbReference type="InterPro" id="IPR002054">
    <property type="entry name" value="DNA-dir_DNA_pol_X"/>
</dbReference>
<evidence type="ECO:0000256" key="14">
    <source>
        <dbReference type="ARBA" id="ARBA00023242"/>
    </source>
</evidence>
<dbReference type="Pfam" id="PF14716">
    <property type="entry name" value="HHH_8"/>
    <property type="match status" value="1"/>
</dbReference>
<keyword evidence="7" id="KW-0235">DNA replication</keyword>
<dbReference type="Proteomes" id="UP001318040">
    <property type="component" value="Chromosome 11"/>
</dbReference>
<evidence type="ECO:0000256" key="13">
    <source>
        <dbReference type="ARBA" id="ARBA00023239"/>
    </source>
</evidence>
<evidence type="ECO:0000256" key="7">
    <source>
        <dbReference type="ARBA" id="ARBA00022705"/>
    </source>
</evidence>
<feature type="region of interest" description="Disordered" evidence="20">
    <location>
        <begin position="1"/>
        <end position="37"/>
    </location>
</feature>
<dbReference type="FunFam" id="1.10.150.110:FF:000004">
    <property type="entry name" value="DNA polymerase lambda"/>
    <property type="match status" value="1"/>
</dbReference>